<evidence type="ECO:0000313" key="2">
    <source>
        <dbReference type="EMBL" id="KHN86284.1"/>
    </source>
</evidence>
<evidence type="ECO:0000313" key="3">
    <source>
        <dbReference type="Proteomes" id="UP000031036"/>
    </source>
</evidence>
<evidence type="ECO:0000256" key="1">
    <source>
        <dbReference type="SAM" id="Phobius"/>
    </source>
</evidence>
<name>A0A0B2VY08_TOXCA</name>
<gene>
    <name evidence="2" type="ORF">Tcan_13164</name>
</gene>
<reference evidence="2 3" key="1">
    <citation type="submission" date="2014-11" db="EMBL/GenBank/DDBJ databases">
        <title>Genetic blueprint of the zoonotic pathogen Toxocara canis.</title>
        <authorList>
            <person name="Zhu X.-Q."/>
            <person name="Korhonen P.K."/>
            <person name="Cai H."/>
            <person name="Young N.D."/>
            <person name="Nejsum P."/>
            <person name="von Samson-Himmelstjerna G."/>
            <person name="Boag P.R."/>
            <person name="Tan P."/>
            <person name="Li Q."/>
            <person name="Min J."/>
            <person name="Yang Y."/>
            <person name="Wang X."/>
            <person name="Fang X."/>
            <person name="Hall R.S."/>
            <person name="Hofmann A."/>
            <person name="Sternberg P.W."/>
            <person name="Jex A.R."/>
            <person name="Gasser R.B."/>
        </authorList>
    </citation>
    <scope>NUCLEOTIDE SEQUENCE [LARGE SCALE GENOMIC DNA]</scope>
    <source>
        <strain evidence="2">PN_DK_2014</strain>
    </source>
</reference>
<keyword evidence="1" id="KW-0472">Membrane</keyword>
<protein>
    <recommendedName>
        <fullName evidence="4">G protein-coupled receptor</fullName>
    </recommendedName>
</protein>
<keyword evidence="1" id="KW-1133">Transmembrane helix</keyword>
<feature type="transmembrane region" description="Helical" evidence="1">
    <location>
        <begin position="95"/>
        <end position="121"/>
    </location>
</feature>
<feature type="transmembrane region" description="Helical" evidence="1">
    <location>
        <begin position="49"/>
        <end position="67"/>
    </location>
</feature>
<sequence>MEYWAVIQRISAVDGGAETPRFGSEALFVFLPFCLIDYRIKQFFTCKRVTFLMTAVLVLIASFNASIEPFIRFSKTSIREGPLSDSIHLSFARNYIVVIIVYFVFLFTTTIISYIISIVIVKRIFQMLNQMNLSKRTRAMQKEMMVGMVLQNFTYFDILNHNPTIRIEYFEIDYFLLNEIIGIE</sequence>
<keyword evidence="1" id="KW-0812">Transmembrane</keyword>
<evidence type="ECO:0008006" key="4">
    <source>
        <dbReference type="Google" id="ProtNLM"/>
    </source>
</evidence>
<comment type="caution">
    <text evidence="2">The sequence shown here is derived from an EMBL/GenBank/DDBJ whole genome shotgun (WGS) entry which is preliminary data.</text>
</comment>
<dbReference type="Proteomes" id="UP000031036">
    <property type="component" value="Unassembled WGS sequence"/>
</dbReference>
<proteinExistence type="predicted"/>
<dbReference type="EMBL" id="JPKZ01000635">
    <property type="protein sequence ID" value="KHN86284.1"/>
    <property type="molecule type" value="Genomic_DNA"/>
</dbReference>
<organism evidence="2 3">
    <name type="scientific">Toxocara canis</name>
    <name type="common">Canine roundworm</name>
    <dbReference type="NCBI Taxonomy" id="6265"/>
    <lineage>
        <taxon>Eukaryota</taxon>
        <taxon>Metazoa</taxon>
        <taxon>Ecdysozoa</taxon>
        <taxon>Nematoda</taxon>
        <taxon>Chromadorea</taxon>
        <taxon>Rhabditida</taxon>
        <taxon>Spirurina</taxon>
        <taxon>Ascaridomorpha</taxon>
        <taxon>Ascaridoidea</taxon>
        <taxon>Toxocaridae</taxon>
        <taxon>Toxocara</taxon>
    </lineage>
</organism>
<dbReference type="AlphaFoldDB" id="A0A0B2VY08"/>
<keyword evidence="3" id="KW-1185">Reference proteome</keyword>
<accession>A0A0B2VY08</accession>